<dbReference type="Pfam" id="PF01762">
    <property type="entry name" value="Galactosyl_T"/>
    <property type="match status" value="1"/>
</dbReference>
<evidence type="ECO:0000256" key="12">
    <source>
        <dbReference type="ARBA" id="ARBA00023180"/>
    </source>
</evidence>
<keyword evidence="8" id="KW-0735">Signal-anchor</keyword>
<evidence type="ECO:0000256" key="6">
    <source>
        <dbReference type="ARBA" id="ARBA00022679"/>
    </source>
</evidence>
<comment type="subcellular location">
    <subcellularLocation>
        <location evidence="2">Golgi apparatus membrane</location>
        <topology evidence="2">Single-pass type II membrane protein</topology>
    </subcellularLocation>
</comment>
<keyword evidence="11 15" id="KW-0472">Membrane</keyword>
<evidence type="ECO:0000256" key="13">
    <source>
        <dbReference type="ARBA" id="ARBA00023211"/>
    </source>
</evidence>
<evidence type="ECO:0000259" key="16">
    <source>
        <dbReference type="PROSITE" id="PS51304"/>
    </source>
</evidence>
<evidence type="ECO:0000256" key="11">
    <source>
        <dbReference type="ARBA" id="ARBA00023136"/>
    </source>
</evidence>
<dbReference type="SMART" id="SM00908">
    <property type="entry name" value="Gal-bind_lectin"/>
    <property type="match status" value="1"/>
</dbReference>
<evidence type="ECO:0000256" key="1">
    <source>
        <dbReference type="ARBA" id="ARBA00001936"/>
    </source>
</evidence>
<evidence type="ECO:0000256" key="3">
    <source>
        <dbReference type="ARBA" id="ARBA00004922"/>
    </source>
</evidence>
<keyword evidence="5 17" id="KW-0328">Glycosyltransferase</keyword>
<dbReference type="GO" id="GO:0000139">
    <property type="term" value="C:Golgi membrane"/>
    <property type="evidence" value="ECO:0000318"/>
    <property type="project" value="GO_Central"/>
</dbReference>
<dbReference type="GO" id="GO:1990714">
    <property type="term" value="F:hydroxyproline O-galactosyltransferase activity"/>
    <property type="evidence" value="ECO:0000318"/>
    <property type="project" value="GO_Central"/>
</dbReference>
<dbReference type="OMA" id="FKFRHFL"/>
<dbReference type="CDD" id="cd00070">
    <property type="entry name" value="GLECT"/>
    <property type="match status" value="1"/>
</dbReference>
<keyword evidence="9 15" id="KW-1133">Transmembrane helix</keyword>
<keyword evidence="10" id="KW-0333">Golgi apparatus</keyword>
<dbReference type="AlphaFoldDB" id="A0A0K9PBP2"/>
<dbReference type="Gene3D" id="3.90.550.50">
    <property type="match status" value="1"/>
</dbReference>
<evidence type="ECO:0000313" key="17">
    <source>
        <dbReference type="EMBL" id="KMZ66503.1"/>
    </source>
</evidence>
<accession>A0A0K9PBP2</accession>
<dbReference type="Pfam" id="PF00337">
    <property type="entry name" value="Gal-bind_lectin"/>
    <property type="match status" value="1"/>
</dbReference>
<comment type="function">
    <text evidence="14">Possesses hydroxyproline O-galactosyltransferase activity. Transfers galactose from UDP-galactose to hydroxyproline residues in the arabinogalactan proteins (AGPs). Is specific for AGPs containing non-contiguous peptidyl hydroxyproline residues. Utilizes UDP-galactose solely as sugar donor. The addition of galactose onto the peptidyl hydroxyproline residues in AGP core proteins represents the first committed step in arabinogalactan polysaccharide addition. AGP glycans play essential roles in both vegetative and reproductive plant growth.</text>
</comment>
<dbReference type="GO" id="GO:0030246">
    <property type="term" value="F:carbohydrate binding"/>
    <property type="evidence" value="ECO:0007669"/>
    <property type="project" value="InterPro"/>
</dbReference>
<proteinExistence type="inferred from homology"/>
<dbReference type="FunFam" id="2.60.120.200:FF:000071">
    <property type="entry name" value="Hydroxyproline O-galactosyltransferase GALT2"/>
    <property type="match status" value="1"/>
</dbReference>
<evidence type="ECO:0000256" key="5">
    <source>
        <dbReference type="ARBA" id="ARBA00022676"/>
    </source>
</evidence>
<evidence type="ECO:0000256" key="9">
    <source>
        <dbReference type="ARBA" id="ARBA00022989"/>
    </source>
</evidence>
<evidence type="ECO:0000256" key="8">
    <source>
        <dbReference type="ARBA" id="ARBA00022968"/>
    </source>
</evidence>
<dbReference type="Proteomes" id="UP000036987">
    <property type="component" value="Unassembled WGS sequence"/>
</dbReference>
<comment type="pathway">
    <text evidence="3">Protein modification; protein glycosylation.</text>
</comment>
<keyword evidence="12" id="KW-0325">Glycoprotein</keyword>
<comment type="cofactor">
    <cofactor evidence="1">
        <name>Mn(2+)</name>
        <dbReference type="ChEBI" id="CHEBI:29035"/>
    </cofactor>
</comment>
<gene>
    <name evidence="17" type="ORF">ZOSMA_29G01670</name>
</gene>
<sequence>MRRPRSTNEVALLTGKRKWKPTHGLIVTAAVYLLFVSVKLPHFLQMLGGDDDGSAFAKISLERDRFHRKLEDSFISQASPEKSDFDGPRPVLRPLQHRFGRITGEIMRRWRDGSEEDLSEIENMANEAWVLGTKAWEEMEGVDVEVARNVTVSVGLEEDGKREFCPLSMAMSDEDMQVVGKGGEQLMFLPCGLAAGSSITIVATPQHGHQEYMPQLQKMMPVVSSMVTISQFVLELQGLKAVDGEDPPRILHLNPRLKGDWSKMPVIELNTCYRMQWGSAQRCDGLSSKDDDDKVDGFNKCEKWIREDIVDSKESKTTSWLRRFIGRAKKPAMTWPFPFVEGRLFVLTVRAGVEGYHISIGGRHTISFPYRTGFTLEDATGLAIKGDVDIHSVYATSLPISHPSFSLQWVLDMSEKWKSQPLPKDPIDVFIGILSATNHFAERMAVRKTWMQSAAIKSSKAVARFFVALNPRKEVNALLKKEAEYFGDIVILPFMDRYELVILKTIAICEYGVHNMTSAYIMKCDDDTFVRVDTVLKEIHSISSKRSLYMGNLNLLHRPLRSGKWAVTYEEWPEEIYPPYANGPGYIISIDIARSIASQHANQSLKLFKMEDVSMGMWVEEFNASRTVQYSHNWKFCQYGCMEDYFTAHYQSPRQMICLWEKLARGRPQCCNFR</sequence>
<dbReference type="InterPro" id="IPR001079">
    <property type="entry name" value="Galectin_CRD"/>
</dbReference>
<keyword evidence="6 17" id="KW-0808">Transferase</keyword>
<reference evidence="18" key="1">
    <citation type="journal article" date="2016" name="Nature">
        <title>The genome of the seagrass Zostera marina reveals angiosperm adaptation to the sea.</title>
        <authorList>
            <person name="Olsen J.L."/>
            <person name="Rouze P."/>
            <person name="Verhelst B."/>
            <person name="Lin Y.-C."/>
            <person name="Bayer T."/>
            <person name="Collen J."/>
            <person name="Dattolo E."/>
            <person name="De Paoli E."/>
            <person name="Dittami S."/>
            <person name="Maumus F."/>
            <person name="Michel G."/>
            <person name="Kersting A."/>
            <person name="Lauritano C."/>
            <person name="Lohaus R."/>
            <person name="Toepel M."/>
            <person name="Tonon T."/>
            <person name="Vanneste K."/>
            <person name="Amirebrahimi M."/>
            <person name="Brakel J."/>
            <person name="Bostroem C."/>
            <person name="Chovatia M."/>
            <person name="Grimwood J."/>
            <person name="Jenkins J.W."/>
            <person name="Jueterbock A."/>
            <person name="Mraz A."/>
            <person name="Stam W.T."/>
            <person name="Tice H."/>
            <person name="Bornberg-Bauer E."/>
            <person name="Green P.J."/>
            <person name="Pearson G.A."/>
            <person name="Procaccini G."/>
            <person name="Duarte C.M."/>
            <person name="Schmutz J."/>
            <person name="Reusch T.B.H."/>
            <person name="Van de Peer Y."/>
        </authorList>
    </citation>
    <scope>NUCLEOTIDE SEQUENCE [LARGE SCALE GENOMIC DNA]</scope>
    <source>
        <strain evidence="18">cv. Finnish</strain>
    </source>
</reference>
<dbReference type="InterPro" id="IPR013320">
    <property type="entry name" value="ConA-like_dom_sf"/>
</dbReference>
<dbReference type="PANTHER" id="PTHR11214:SF212">
    <property type="entry name" value="HYDROXYPROLINE O-GALACTOSYLTRANSFERASE GALT2"/>
    <property type="match status" value="1"/>
</dbReference>
<feature type="domain" description="Galectin" evidence="16">
    <location>
        <begin position="185"/>
        <end position="396"/>
    </location>
</feature>
<dbReference type="FunFam" id="3.90.550.50:FF:000005">
    <property type="entry name" value="Hydroxyproline O-galactosyltransferase"/>
    <property type="match status" value="1"/>
</dbReference>
<comment type="similarity">
    <text evidence="4">Belongs to the glycosyltransferase 31 family.</text>
</comment>
<evidence type="ECO:0000256" key="4">
    <source>
        <dbReference type="ARBA" id="ARBA00008661"/>
    </source>
</evidence>
<keyword evidence="13" id="KW-0464">Manganese</keyword>
<dbReference type="UniPathway" id="UPA00378"/>
<evidence type="ECO:0000256" key="10">
    <source>
        <dbReference type="ARBA" id="ARBA00023034"/>
    </source>
</evidence>
<dbReference type="OrthoDB" id="2139606at2759"/>
<evidence type="ECO:0000256" key="2">
    <source>
        <dbReference type="ARBA" id="ARBA00004323"/>
    </source>
</evidence>
<dbReference type="SUPFAM" id="SSF49899">
    <property type="entry name" value="Concanavalin A-like lectins/glucanases"/>
    <property type="match status" value="1"/>
</dbReference>
<keyword evidence="18" id="KW-1185">Reference proteome</keyword>
<dbReference type="PANTHER" id="PTHR11214">
    <property type="entry name" value="BETA-1,3-N-ACETYLGLUCOSAMINYLTRANSFERASE"/>
    <property type="match status" value="1"/>
</dbReference>
<dbReference type="EMBL" id="LFYR01000980">
    <property type="protein sequence ID" value="KMZ66503.1"/>
    <property type="molecule type" value="Genomic_DNA"/>
</dbReference>
<dbReference type="Gene3D" id="2.60.120.200">
    <property type="match status" value="2"/>
</dbReference>
<keyword evidence="7 15" id="KW-0812">Transmembrane</keyword>
<organism evidence="17 18">
    <name type="scientific">Zostera marina</name>
    <name type="common">Eelgrass</name>
    <dbReference type="NCBI Taxonomy" id="29655"/>
    <lineage>
        <taxon>Eukaryota</taxon>
        <taxon>Viridiplantae</taxon>
        <taxon>Streptophyta</taxon>
        <taxon>Embryophyta</taxon>
        <taxon>Tracheophyta</taxon>
        <taxon>Spermatophyta</taxon>
        <taxon>Magnoliopsida</taxon>
        <taxon>Liliopsida</taxon>
        <taxon>Zosteraceae</taxon>
        <taxon>Zostera</taxon>
    </lineage>
</organism>
<evidence type="ECO:0000313" key="18">
    <source>
        <dbReference type="Proteomes" id="UP000036987"/>
    </source>
</evidence>
<evidence type="ECO:0000256" key="14">
    <source>
        <dbReference type="ARBA" id="ARBA00059439"/>
    </source>
</evidence>
<dbReference type="GO" id="GO:0010405">
    <property type="term" value="P:arabinogalactan protein metabolic process"/>
    <property type="evidence" value="ECO:0007669"/>
    <property type="project" value="UniProtKB-ARBA"/>
</dbReference>
<evidence type="ECO:0000256" key="7">
    <source>
        <dbReference type="ARBA" id="ARBA00022692"/>
    </source>
</evidence>
<dbReference type="InterPro" id="IPR002659">
    <property type="entry name" value="Glyco_trans_31"/>
</dbReference>
<evidence type="ECO:0000256" key="15">
    <source>
        <dbReference type="SAM" id="Phobius"/>
    </source>
</evidence>
<protein>
    <submittedName>
        <fullName evidence="17">N-glycan beta-1,3-galactosyltransferase, family GT31</fullName>
    </submittedName>
</protein>
<dbReference type="PROSITE" id="PS51304">
    <property type="entry name" value="GALECTIN"/>
    <property type="match status" value="1"/>
</dbReference>
<feature type="transmembrane region" description="Helical" evidence="15">
    <location>
        <begin position="21"/>
        <end position="38"/>
    </location>
</feature>
<comment type="caution">
    <text evidence="17">The sequence shown here is derived from an EMBL/GenBank/DDBJ whole genome shotgun (WGS) entry which is preliminary data.</text>
</comment>
<dbReference type="STRING" id="29655.A0A0K9PBP2"/>
<name>A0A0K9PBP2_ZOSMR</name>